<dbReference type="InterPro" id="IPR012677">
    <property type="entry name" value="Nucleotide-bd_a/b_plait_sf"/>
</dbReference>
<feature type="compositionally biased region" description="Polar residues" evidence="5">
    <location>
        <begin position="553"/>
        <end position="571"/>
    </location>
</feature>
<comment type="caution">
    <text evidence="7">The sequence shown here is derived from an EMBL/GenBank/DDBJ whole genome shotgun (WGS) entry which is preliminary data.</text>
</comment>
<feature type="compositionally biased region" description="Basic and acidic residues" evidence="5">
    <location>
        <begin position="477"/>
        <end position="498"/>
    </location>
</feature>
<feature type="compositionally biased region" description="Polar residues" evidence="5">
    <location>
        <begin position="461"/>
        <end position="474"/>
    </location>
</feature>
<feature type="compositionally biased region" description="Basic and acidic residues" evidence="5">
    <location>
        <begin position="350"/>
        <end position="361"/>
    </location>
</feature>
<organism evidence="7 8">
    <name type="scientific">Artemisia annua</name>
    <name type="common">Sweet wormwood</name>
    <dbReference type="NCBI Taxonomy" id="35608"/>
    <lineage>
        <taxon>Eukaryota</taxon>
        <taxon>Viridiplantae</taxon>
        <taxon>Streptophyta</taxon>
        <taxon>Embryophyta</taxon>
        <taxon>Tracheophyta</taxon>
        <taxon>Spermatophyta</taxon>
        <taxon>Magnoliopsida</taxon>
        <taxon>eudicotyledons</taxon>
        <taxon>Gunneridae</taxon>
        <taxon>Pentapetalae</taxon>
        <taxon>asterids</taxon>
        <taxon>campanulids</taxon>
        <taxon>Asterales</taxon>
        <taxon>Asteraceae</taxon>
        <taxon>Asteroideae</taxon>
        <taxon>Anthemideae</taxon>
        <taxon>Artemisiinae</taxon>
        <taxon>Artemisia</taxon>
    </lineage>
</organism>
<gene>
    <name evidence="7" type="ORF">CTI12_AA309430</name>
</gene>
<dbReference type="OrthoDB" id="21643at2759"/>
<evidence type="ECO:0000256" key="3">
    <source>
        <dbReference type="ARBA" id="ARBA00023242"/>
    </source>
</evidence>
<dbReference type="SUPFAM" id="SSF54928">
    <property type="entry name" value="RNA-binding domain, RBD"/>
    <property type="match status" value="1"/>
</dbReference>
<feature type="compositionally biased region" description="Polar residues" evidence="5">
    <location>
        <begin position="362"/>
        <end position="373"/>
    </location>
</feature>
<dbReference type="InterPro" id="IPR035979">
    <property type="entry name" value="RBD_domain_sf"/>
</dbReference>
<keyword evidence="8" id="KW-1185">Reference proteome</keyword>
<accession>A0A2U1N4B0</accession>
<feature type="compositionally biased region" description="Basic and acidic residues" evidence="5">
    <location>
        <begin position="572"/>
        <end position="587"/>
    </location>
</feature>
<keyword evidence="2 4" id="KW-0694">RNA-binding</keyword>
<evidence type="ECO:0000313" key="8">
    <source>
        <dbReference type="Proteomes" id="UP000245207"/>
    </source>
</evidence>
<dbReference type="PANTHER" id="PTHR23099">
    <property type="entry name" value="TRANSCRIPTIONAL REGULATOR"/>
    <property type="match status" value="1"/>
</dbReference>
<feature type="region of interest" description="Disordered" evidence="5">
    <location>
        <begin position="228"/>
        <end position="264"/>
    </location>
</feature>
<dbReference type="STRING" id="35608.A0A2U1N4B0"/>
<evidence type="ECO:0000313" key="7">
    <source>
        <dbReference type="EMBL" id="PWA68350.1"/>
    </source>
</evidence>
<feature type="region of interest" description="Disordered" evidence="5">
    <location>
        <begin position="402"/>
        <end position="587"/>
    </location>
</feature>
<keyword evidence="3" id="KW-0539">Nucleus</keyword>
<sequence length="710" mass="79329">MEVVDSDVTTPITTDKTRIFVGGLGGAVTEDDLRKTFSSLGQVVSVDIVRTKDRSFAYLDFVPSNDKSLPKLFSTYNGCMWKGGRLKLEKAKEHYLLKLKREWQEESELASKASERVNSDASKSQNPLEKPKKPSPADKTQINLFFPKLGKVKSLAQVGIGKHKYSFQRLQVPSNPTHFCDCEEHSIEFPSPSKKQSSEVEDASYGINEQELDIMNSVMNKIFNRANPSKQVTNKSGSVNTKGDPMNYNDDSAAVDDEEDNLTDEDNLVLNVANGKSDSMDLIGEMRSMMANRKPIAKRPITSTEKPKVVRDSNEKKAVPLARKRKSPHSEETNNSIVPETSKNSQIRVDTPKDNKREAESSTKPSGDTSLRSIKSSWKNLLGQKRNTSFNISDFIATVSQKEEEELKDDNKNRKLDSDKNDPGLDINEESTAEVGPVTTEISVPDILANDCPEKQEEPKTNNLETSDVLSDINQQDDEHNVDDIDDVKNSSYEKVEMSDVLPDVINQKEDEPKTDDIDDVKNSTVEKLESSDVLPDAIDQKEEAPRAAVNEVENSNLENCENADSQSGSSNDHKKPTDEDLTRTARGEFWRHKSSWTQLISTTSHTSFSISQIVPNISFEKQEPQADAIGSQPKNKNLDDKTPSVKEPTLSTVKKKPIEKRKKLSIGNLESDNTCSFMRTEESMKEWKKAKASLSTSLNKKKKLVNESA</sequence>
<dbReference type="Pfam" id="PF00076">
    <property type="entry name" value="RRM_1"/>
    <property type="match status" value="1"/>
</dbReference>
<feature type="compositionally biased region" description="Polar residues" evidence="5">
    <location>
        <begin position="228"/>
        <end position="241"/>
    </location>
</feature>
<protein>
    <submittedName>
        <fullName evidence="7">Nucleotide-binding alpha-beta plait domain-containing protein</fullName>
    </submittedName>
</protein>
<feature type="compositionally biased region" description="Basic and acidic residues" evidence="5">
    <location>
        <begin position="409"/>
        <end position="423"/>
    </location>
</feature>
<evidence type="ECO:0000256" key="4">
    <source>
        <dbReference type="PROSITE-ProRule" id="PRU00176"/>
    </source>
</evidence>
<dbReference type="CDD" id="cd12226">
    <property type="entry name" value="RRM_NOL8"/>
    <property type="match status" value="1"/>
</dbReference>
<dbReference type="Gene3D" id="3.30.70.330">
    <property type="match status" value="1"/>
</dbReference>
<dbReference type="InterPro" id="IPR000504">
    <property type="entry name" value="RRM_dom"/>
</dbReference>
<evidence type="ECO:0000259" key="6">
    <source>
        <dbReference type="PROSITE" id="PS50102"/>
    </source>
</evidence>
<dbReference type="GO" id="GO:0003723">
    <property type="term" value="F:RNA binding"/>
    <property type="evidence" value="ECO:0007669"/>
    <property type="project" value="UniProtKB-UniRule"/>
</dbReference>
<dbReference type="EMBL" id="PKPP01003652">
    <property type="protein sequence ID" value="PWA68350.1"/>
    <property type="molecule type" value="Genomic_DNA"/>
</dbReference>
<dbReference type="InterPro" id="IPR034138">
    <property type="entry name" value="NOP8_RRM"/>
</dbReference>
<feature type="compositionally biased region" description="Polar residues" evidence="5">
    <location>
        <begin position="333"/>
        <end position="348"/>
    </location>
</feature>
<feature type="region of interest" description="Disordered" evidence="5">
    <location>
        <begin position="620"/>
        <end position="659"/>
    </location>
</feature>
<comment type="subcellular location">
    <subcellularLocation>
        <location evidence="1">Nucleus</location>
        <location evidence="1">Nucleolus</location>
    </subcellularLocation>
</comment>
<feature type="region of interest" description="Disordered" evidence="5">
    <location>
        <begin position="292"/>
        <end position="373"/>
    </location>
</feature>
<feature type="region of interest" description="Disordered" evidence="5">
    <location>
        <begin position="110"/>
        <end position="140"/>
    </location>
</feature>
<dbReference type="PROSITE" id="PS50102">
    <property type="entry name" value="RRM"/>
    <property type="match status" value="1"/>
</dbReference>
<reference evidence="7 8" key="1">
    <citation type="journal article" date="2018" name="Mol. Plant">
        <title>The genome of Artemisia annua provides insight into the evolution of Asteraceae family and artemisinin biosynthesis.</title>
        <authorList>
            <person name="Shen Q."/>
            <person name="Zhang L."/>
            <person name="Liao Z."/>
            <person name="Wang S."/>
            <person name="Yan T."/>
            <person name="Shi P."/>
            <person name="Liu M."/>
            <person name="Fu X."/>
            <person name="Pan Q."/>
            <person name="Wang Y."/>
            <person name="Lv Z."/>
            <person name="Lu X."/>
            <person name="Zhang F."/>
            <person name="Jiang W."/>
            <person name="Ma Y."/>
            <person name="Chen M."/>
            <person name="Hao X."/>
            <person name="Li L."/>
            <person name="Tang Y."/>
            <person name="Lv G."/>
            <person name="Zhou Y."/>
            <person name="Sun X."/>
            <person name="Brodelius P.E."/>
            <person name="Rose J.K.C."/>
            <person name="Tang K."/>
        </authorList>
    </citation>
    <scope>NUCLEOTIDE SEQUENCE [LARGE SCALE GENOMIC DNA]</scope>
    <source>
        <strain evidence="8">cv. Huhao1</strain>
        <tissue evidence="7">Leaf</tissue>
    </source>
</reference>
<dbReference type="Proteomes" id="UP000245207">
    <property type="component" value="Unassembled WGS sequence"/>
</dbReference>
<dbReference type="SMART" id="SM00360">
    <property type="entry name" value="RRM"/>
    <property type="match status" value="1"/>
</dbReference>
<feature type="compositionally biased region" description="Basic and acidic residues" evidence="5">
    <location>
        <begin position="507"/>
        <end position="531"/>
    </location>
</feature>
<feature type="compositionally biased region" description="Acidic residues" evidence="5">
    <location>
        <begin position="253"/>
        <end position="264"/>
    </location>
</feature>
<evidence type="ECO:0000256" key="2">
    <source>
        <dbReference type="ARBA" id="ARBA00022884"/>
    </source>
</evidence>
<dbReference type="GO" id="GO:0005730">
    <property type="term" value="C:nucleolus"/>
    <property type="evidence" value="ECO:0007669"/>
    <property type="project" value="UniProtKB-SubCell"/>
</dbReference>
<feature type="compositionally biased region" description="Basic and acidic residues" evidence="5">
    <location>
        <begin position="305"/>
        <end position="318"/>
    </location>
</feature>
<dbReference type="PANTHER" id="PTHR23099:SF0">
    <property type="entry name" value="GERM CELL NUCLEAR ACIDIC PROTEIN"/>
    <property type="match status" value="1"/>
</dbReference>
<feature type="domain" description="RRM" evidence="6">
    <location>
        <begin position="17"/>
        <end position="93"/>
    </location>
</feature>
<evidence type="ECO:0000256" key="5">
    <source>
        <dbReference type="SAM" id="MobiDB-lite"/>
    </source>
</evidence>
<evidence type="ECO:0000256" key="1">
    <source>
        <dbReference type="ARBA" id="ARBA00004604"/>
    </source>
</evidence>
<proteinExistence type="predicted"/>
<name>A0A2U1N4B0_ARTAN</name>
<dbReference type="AlphaFoldDB" id="A0A2U1N4B0"/>